<name>H2ZLI6_CIOSA</name>
<keyword evidence="5" id="KW-1185">Reference proteome</keyword>
<sequence>MADNRYVVRLRGLPWAATDHEITQFLNVEIANGEEGIRRVYTDDQKPSGEAFVEVLSENDMQTCFEKDHNLIGKRYIEVFPSSVKEMEYILGPRDGPEENPTYVDAAVKLRGLPFQCSKEEVAQFFSGLDIVPNGITLPLDDHGRSIGGGFC</sequence>
<reference evidence="4" key="3">
    <citation type="submission" date="2025-09" db="UniProtKB">
        <authorList>
            <consortium name="Ensembl"/>
        </authorList>
    </citation>
    <scope>IDENTIFICATION</scope>
</reference>
<evidence type="ECO:0000256" key="2">
    <source>
        <dbReference type="ARBA" id="ARBA00022884"/>
    </source>
</evidence>
<reference evidence="4" key="2">
    <citation type="submission" date="2025-08" db="UniProtKB">
        <authorList>
            <consortium name="Ensembl"/>
        </authorList>
    </citation>
    <scope>IDENTIFICATION</scope>
</reference>
<dbReference type="InterPro" id="IPR050666">
    <property type="entry name" value="ESRP"/>
</dbReference>
<dbReference type="InterPro" id="IPR035979">
    <property type="entry name" value="RBD_domain_sf"/>
</dbReference>
<evidence type="ECO:0000259" key="3">
    <source>
        <dbReference type="SMART" id="SM00360"/>
    </source>
</evidence>
<dbReference type="GO" id="GO:0003723">
    <property type="term" value="F:RNA binding"/>
    <property type="evidence" value="ECO:0007669"/>
    <property type="project" value="UniProtKB-KW"/>
</dbReference>
<dbReference type="PANTHER" id="PTHR13976">
    <property type="entry name" value="HETEROGENEOUS NUCLEAR RIBONUCLEOPROTEIN-RELATED"/>
    <property type="match status" value="1"/>
</dbReference>
<proteinExistence type="predicted"/>
<accession>H2ZLI6</accession>
<dbReference type="Proteomes" id="UP000007875">
    <property type="component" value="Unassembled WGS sequence"/>
</dbReference>
<dbReference type="SMART" id="SM00360">
    <property type="entry name" value="RRM"/>
    <property type="match status" value="1"/>
</dbReference>
<dbReference type="HOGENOM" id="CLU_056462_1_0_1"/>
<keyword evidence="2" id="KW-0694">RNA-binding</keyword>
<dbReference type="GeneTree" id="ENSGT00940000167419"/>
<protein>
    <recommendedName>
        <fullName evidence="3">RRM domain-containing protein</fullName>
    </recommendedName>
</protein>
<dbReference type="Ensembl" id="ENSCSAVT00000018652.1">
    <property type="protein sequence ID" value="ENSCSAVP00000018452.1"/>
    <property type="gene ID" value="ENSCSAVG00000010833.1"/>
</dbReference>
<dbReference type="InterPro" id="IPR012677">
    <property type="entry name" value="Nucleotide-bd_a/b_plait_sf"/>
</dbReference>
<dbReference type="AlphaFoldDB" id="H2ZLI6"/>
<dbReference type="SUPFAM" id="SSF54928">
    <property type="entry name" value="RNA-binding domain, RBD"/>
    <property type="match status" value="2"/>
</dbReference>
<dbReference type="Gene3D" id="3.30.70.330">
    <property type="match status" value="2"/>
</dbReference>
<keyword evidence="1" id="KW-0677">Repeat</keyword>
<reference evidence="5" key="1">
    <citation type="submission" date="2003-08" db="EMBL/GenBank/DDBJ databases">
        <authorList>
            <person name="Birren B."/>
            <person name="Nusbaum C."/>
            <person name="Abebe A."/>
            <person name="Abouelleil A."/>
            <person name="Adekoya E."/>
            <person name="Ait-zahra M."/>
            <person name="Allen N."/>
            <person name="Allen T."/>
            <person name="An P."/>
            <person name="Anderson M."/>
            <person name="Anderson S."/>
            <person name="Arachchi H."/>
            <person name="Armbruster J."/>
            <person name="Bachantsang P."/>
            <person name="Baldwin J."/>
            <person name="Barry A."/>
            <person name="Bayul T."/>
            <person name="Blitshsteyn B."/>
            <person name="Bloom T."/>
            <person name="Blye J."/>
            <person name="Boguslavskiy L."/>
            <person name="Borowsky M."/>
            <person name="Boukhgalter B."/>
            <person name="Brunache A."/>
            <person name="Butler J."/>
            <person name="Calixte N."/>
            <person name="Calvo S."/>
            <person name="Camarata J."/>
            <person name="Campo K."/>
            <person name="Chang J."/>
            <person name="Cheshatsang Y."/>
            <person name="Citroen M."/>
            <person name="Collymore A."/>
            <person name="Considine T."/>
            <person name="Cook A."/>
            <person name="Cooke P."/>
            <person name="Corum B."/>
            <person name="Cuomo C."/>
            <person name="David R."/>
            <person name="Dawoe T."/>
            <person name="Degray S."/>
            <person name="Dodge S."/>
            <person name="Dooley K."/>
            <person name="Dorje P."/>
            <person name="Dorjee K."/>
            <person name="Dorris L."/>
            <person name="Duffey N."/>
            <person name="Dupes A."/>
            <person name="Elkins T."/>
            <person name="Engels R."/>
            <person name="Erickson J."/>
            <person name="Farina A."/>
            <person name="Faro S."/>
            <person name="Ferreira P."/>
            <person name="Fischer H."/>
            <person name="Fitzgerald M."/>
            <person name="Foley K."/>
            <person name="Gage D."/>
            <person name="Galagan J."/>
            <person name="Gearin G."/>
            <person name="Gnerre S."/>
            <person name="Gnirke A."/>
            <person name="Goyette A."/>
            <person name="Graham J."/>
            <person name="Grandbois E."/>
            <person name="Gyaltsen K."/>
            <person name="Hafez N."/>
            <person name="Hagopian D."/>
            <person name="Hagos B."/>
            <person name="Hall J."/>
            <person name="Hatcher B."/>
            <person name="Heller A."/>
            <person name="Higgins H."/>
            <person name="Honan T."/>
            <person name="Horn A."/>
            <person name="Houde N."/>
            <person name="Hughes L."/>
            <person name="Hulme W."/>
            <person name="Husby E."/>
            <person name="Iliev I."/>
            <person name="Jaffe D."/>
            <person name="Jones C."/>
            <person name="Kamal M."/>
            <person name="Kamat A."/>
            <person name="Kamvysselis M."/>
            <person name="Karlsson E."/>
            <person name="Kells C."/>
            <person name="Kieu A."/>
            <person name="Kisner P."/>
            <person name="Kodira C."/>
            <person name="Kulbokas E."/>
            <person name="Labutti K."/>
            <person name="Lama D."/>
            <person name="Landers T."/>
            <person name="Leger J."/>
            <person name="Levine S."/>
            <person name="Lewis D."/>
            <person name="Lewis T."/>
            <person name="Lindblad-toh K."/>
            <person name="Liu X."/>
            <person name="Lokyitsang T."/>
            <person name="Lokyitsang Y."/>
            <person name="Lucien O."/>
            <person name="Lui A."/>
            <person name="Ma L.J."/>
            <person name="Mabbitt R."/>
            <person name="Macdonald J."/>
            <person name="Maclean C."/>
            <person name="Major J."/>
            <person name="Manning J."/>
            <person name="Marabella R."/>
            <person name="Maru K."/>
            <person name="Matthews C."/>
            <person name="Mauceli E."/>
            <person name="Mccarthy M."/>
            <person name="Mcdonough S."/>
            <person name="Mcghee T."/>
            <person name="Meldrim J."/>
            <person name="Meneus L."/>
            <person name="Mesirov J."/>
            <person name="Mihalev A."/>
            <person name="Mihova T."/>
            <person name="Mikkelsen T."/>
            <person name="Mlenga V."/>
            <person name="Moru K."/>
            <person name="Mozes J."/>
            <person name="Mulrain L."/>
            <person name="Munson G."/>
            <person name="Naylor J."/>
            <person name="Newes C."/>
            <person name="Nguyen C."/>
            <person name="Nguyen N."/>
            <person name="Nguyen T."/>
            <person name="Nicol R."/>
            <person name="Nielsen C."/>
            <person name="Nizzari M."/>
            <person name="Norbu C."/>
            <person name="Norbu N."/>
            <person name="O'donnell P."/>
            <person name="Okoawo O."/>
            <person name="O'leary S."/>
            <person name="Omotosho B."/>
            <person name="O'neill K."/>
            <person name="Osman S."/>
            <person name="Parker S."/>
            <person name="Perrin D."/>
            <person name="Phunkhang P."/>
            <person name="Piqani B."/>
            <person name="Purcell S."/>
            <person name="Rachupka T."/>
            <person name="Ramasamy U."/>
            <person name="Rameau R."/>
            <person name="Ray V."/>
            <person name="Raymond C."/>
            <person name="Retta R."/>
            <person name="Richardson S."/>
            <person name="Rise C."/>
            <person name="Rodriguez J."/>
            <person name="Rogers J."/>
            <person name="Rogov P."/>
            <person name="Rutman M."/>
            <person name="Schupbach R."/>
            <person name="Seaman C."/>
            <person name="Settipalli S."/>
            <person name="Sharpe T."/>
            <person name="Sheridan J."/>
            <person name="Sherpa N."/>
            <person name="Shi J."/>
            <person name="Smirnov S."/>
            <person name="Smith C."/>
            <person name="Sougnez C."/>
            <person name="Spencer B."/>
            <person name="Stalker J."/>
            <person name="Stange-thomann N."/>
            <person name="Stavropoulos S."/>
            <person name="Stetson K."/>
            <person name="Stone C."/>
            <person name="Stone S."/>
            <person name="Stubbs M."/>
            <person name="Talamas J."/>
            <person name="Tchuinga P."/>
            <person name="Tenzing P."/>
            <person name="Tesfaye S."/>
            <person name="Theodore J."/>
            <person name="Thoulutsang Y."/>
            <person name="Topham K."/>
            <person name="Towey S."/>
            <person name="Tsamla T."/>
            <person name="Tsomo N."/>
            <person name="Vallee D."/>
            <person name="Vassiliev H."/>
            <person name="Venkataraman V."/>
            <person name="Vinson J."/>
            <person name="Vo A."/>
            <person name="Wade C."/>
            <person name="Wang S."/>
            <person name="Wangchuk T."/>
            <person name="Wangdi T."/>
            <person name="Whittaker C."/>
            <person name="Wilkinson J."/>
            <person name="Wu Y."/>
            <person name="Wyman D."/>
            <person name="Yadav S."/>
            <person name="Yang S."/>
            <person name="Yang X."/>
            <person name="Yeager S."/>
            <person name="Yee E."/>
            <person name="Young G."/>
            <person name="Zainoun J."/>
            <person name="Zembeck L."/>
            <person name="Zimmer A."/>
            <person name="Zody M."/>
            <person name="Lander E."/>
        </authorList>
    </citation>
    <scope>NUCLEOTIDE SEQUENCE [LARGE SCALE GENOMIC DNA]</scope>
</reference>
<evidence type="ECO:0000256" key="1">
    <source>
        <dbReference type="ARBA" id="ARBA00022737"/>
    </source>
</evidence>
<dbReference type="InterPro" id="IPR000504">
    <property type="entry name" value="RRM_dom"/>
</dbReference>
<evidence type="ECO:0000313" key="5">
    <source>
        <dbReference type="Proteomes" id="UP000007875"/>
    </source>
</evidence>
<organism evidence="4 5">
    <name type="scientific">Ciona savignyi</name>
    <name type="common">Pacific transparent sea squirt</name>
    <dbReference type="NCBI Taxonomy" id="51511"/>
    <lineage>
        <taxon>Eukaryota</taxon>
        <taxon>Metazoa</taxon>
        <taxon>Chordata</taxon>
        <taxon>Tunicata</taxon>
        <taxon>Ascidiacea</taxon>
        <taxon>Phlebobranchia</taxon>
        <taxon>Cionidae</taxon>
        <taxon>Ciona</taxon>
    </lineage>
</organism>
<feature type="domain" description="RRM" evidence="3">
    <location>
        <begin position="7"/>
        <end position="80"/>
    </location>
</feature>
<evidence type="ECO:0000313" key="4">
    <source>
        <dbReference type="Ensembl" id="ENSCSAVP00000018452.1"/>
    </source>
</evidence>